<dbReference type="InterPro" id="IPR052071">
    <property type="entry name" value="SCUB_EGF-like_domain"/>
</dbReference>
<dbReference type="Pfam" id="PF24634">
    <property type="entry name" value="DUF7631"/>
    <property type="match status" value="1"/>
</dbReference>
<evidence type="ECO:0000256" key="2">
    <source>
        <dbReference type="SAM" id="Phobius"/>
    </source>
</evidence>
<name>W7J969_PLAFA</name>
<dbReference type="GO" id="GO:0009986">
    <property type="term" value="C:cell surface"/>
    <property type="evidence" value="ECO:0007669"/>
    <property type="project" value="TreeGrafter"/>
</dbReference>
<protein>
    <submittedName>
        <fullName evidence="4">Acyl carrier protein</fullName>
    </submittedName>
</protein>
<dbReference type="InterPro" id="IPR036736">
    <property type="entry name" value="ACP-like_sf"/>
</dbReference>
<sequence length="3702" mass="439770">MKKIYLSICLMIIVIFKIFKKKQHIMDKHFYDRNFYKKHNHGFTCNLFLILYIPYKRSLCYDTLFNQMIKESTFPSKINVTYNLRYYILDIINPNIIKVNIFINYLILLYKINKNEIYARCPFFSSNNNITKIINNTISRVKIYNNFPFSVTGTTLFIQTNNINISTIYHKLENIIMNLHIFYSYKKFIFYKISKNVFIRKSIIIKYPNKRYLSERKYIEQNQKKSLKKLKHDEIKKVGERKKEKKKVRYSSYNKSYLNDEKNTFDNLHSAKYISKNRIIKYKINKIKKIEENVFKKINTKKHHINKNIKLESSGKKESKININNIIIHKNKDRHLMNNTNFVENPVTNDYIIYKQEFIRSVNTLTSLKLYGMNLNYLEYQILTIYDSTDECSGTKLAEINILEKYDSYMITDSFKIKKVGLFLICITLTSVEYVGVLKVQNNLIDDFDSIINNNNISTFNCSTDAKSILIYSKERIINLNTINNEEIKPEEFINLSKYSEYLQGDISLLACCVNSNGYVVVLDKDVIFVLYNKILKEIIIHFLKNPIAIYLYNHTIFITDAERKNIFRFVSKYILKKTSKKLTPIWNYYTYMKLQEENGVDLGKNMEGTSELISNILKTNKLLEKADTIKRMDEFNNGESYLIKNTKLLNSLRNFPKINKYPISLLNENFTLNYPSGIVVVNDTIYFVDTGLHVLFAYSLQKGIITEMFGYVNHEVKSENGLNKPYSLSLFSTNNGNTNLLFLSELTSSRILIFEINNSIKLYLIYNNNINFDIITSIVTTSYFLIICGLKQNMDIYKSYITFIKIEELSDIDIQYNEYDTTLYYGKKFSLDPLIKSPNINEFKMEQIDKFTNKIINTGLTIHKDTGIISGRINISAEFHINIYVKDYFKKKKLTFVNFVSLCPKGFNIENNKCIPCPIGLYYSNSKSINQCIPCENYRKHSTTLYNSAKSKTECLCKPGYFLKDKRCVKCVAGFYKDQIGNFKCQGTCENTKMSIEVGAKNYEELKCTCKDGYFTEKKKKECIPCPFGNYCIYNPKVKYKADIIRCKNNKLTLHRGSKSPNDCLCSQGYYHDYKMDECELCNYDQYKSHISNDPCVPFISKSLVNQEYLINEPYFQYTNIYIKQTSNIIFAPKKGSKMFHEATLCETGYSYSMNKSICSICRYNNYCLGLDHSSIICPKNSITIKLKSVSALDCLCIKGYGRIIINTNQSFTISCIPCPYNTFQPHHSYGKCIPCPPHTFTKITGATSITECIPKMGYYNISFEYIYEYSKQQMLNSIPHFIQYYHYFLKNQYEHFAKGKNNQKKMNNNNNNNKKYTCTTHKRIAINNKSNKHKKFPRYINVEEKKYIYKDKYNIPQITNNIHGLKSPYNNIFHTNYLKNIFIFMDLFKMNKYIYNQKSKQHRETIIYGHNNLSFVHIKNEKDFSYDEKKSKYNIKMENNNNNNNNNNNINIYSNNNLNFVRQMNEKNKEYTKLLSTKKRNISQSTSFLNNKIIYDDYRNLIFNTSDTYNHNVSKSINIISHDINDILKIIKAREENYFINKNKDIKYTCYENEENETSKKRNHFMYVYTIPEIDVMSCLNSCISNIYCTGIEMNTTDDKGKTNLFLMLYRSYGKTFIYFYKCSLYFYEDLTSYYKKENFKVIKNVEQYNNTHNKIISCVIQKNPILHLWKIYSFQKCPHNYYCEQESLKKKKCPPNSIKTKYDGTINDCLCLPGYYLKGNIQTCIPCEKGSYKNTISNDSCIKCPINFTTLFETSNSVYDCVCRKGYYFSWNTNIDTNDIEKKNIYNNNINSIYRNKNEIKLIKELEEEYAFNVEKKRKNKHKFILHKKLNNRYRENIHKKQISLKRKIKFLNEQKEINNHLNFLHVNEILNISFFNDNQNYIYKNKNKQENDTNIEINPVSKQTSLHSNNISNKYMRNNFLQINEKLYINNSNNNYNEYIHKAQCTKCPRKMFCPGYWLENYENEIHHPPIYCPKGSLILGTTIESTDIHKCICRKGYSINLSIKPNRNKNVNVNDNDNGNNNNNSNNNNNNSNGNSATLNNNNNMCVMCKEGYYKDVIDNSVCAGLCIEFSTSFKGSISKKQCFCTVGKYMIQDEKDENKCINCSKGSICIGGFKFKSLRELIKNQYYINLNIYDHSIPLPKKGYFATFQINHEDFKWKPLNSLHIEINNYEKGNIIITDKIILNVFHKKLHLINIGEKNKYDQADQGIYIKKNLNNNSFIHNNNNIKYIVEESKHLRDRTMANIPNEPILVNEKLEPIIYKNNFLMIDRIPDFHLCPISNRCMGTSSNLCFKGSEGYLCNNCSNSYDVIHFRSQCIKCRKKKTEMINLLIHKFLFYIIIFFIMYLNYYCYIKKNYLFISILKIWYLFIICFIPYSFIMEPIENHLKNYQSYFQLYIILPMRFIAHYFKLNCFFNNSYNEINNNITDNKVHIYIYIWYIQRFLKIAEPIFDCILFTLIFFIIYVLYISWNNEKIQIAQSVIKKQIENIQNNSYGKHIYDFYYYYYQNNVINIIKNTNNNCNVKNWSQSYYVHDYLSKTKKKKQKKKLSKWSLTQTKKKLIQRWKHKISRSFKHKKENSENYDYFENKENKENNSLCSESTKHDNTINNNYTTSSVEDKFIYTKKKTTYNNNTNQSCDDENIYNVKEKLLKKDITNNFGYEHIEKEKYWTSICLSNIYNIRALGLFRYIHPYNINIWDKMKRILSDLSCVYIIILYIYFPFIIINLLELVWCQPIQYKENPSLLILYHMPSQVCDLQNKLFLSGVLYSCFFLIIYIILFSIYIYDTSKSIKAIGSYSNNLKSYFLFNGHNYQNRYWEIINIIKVSFIIIPFICQLYTKRNVNSKYFICCCIVLVLITEVACILFYSPYDKRSDNLLQKLSLTSSFFILISYLTVQVGFFFDVTILNIIPIFLFFYFHVYVIKQIILDFAIYKNILKRKDNHISFDKKKKSNDMLNDYNFLFFFDKIEIDNKDSNTPKGIDTTVQCDEKEIKNKDDINNFNHNKINDDETTKSPYNEEYNLLNFVLSSNNIPSYSIYFDDKEEEIYLFQNNNTRGYEYKKKIINNMKYNNDIKIEQTKRISLDLLHSDILYYNIRKGTINSDISNMNTYNNIKMKKQENNYYHQNDCNNINSDDYNNVCVQKRISNKLEHFIRIEREYDKEKHYIKNNEKNNSEDDMFFLNITHFINCFIDAINILYINQSYDKITVEWLSFITRFSICFIHWMKNHDENLINFVPLNDKQFELKKRNLLFYSLFTSYTEIYNLYHSINNSNSLAGCKKRFINSKNVSKPYKHIKKIKNKQGDLYGINNLNDTKDIGDKYQRNYKRNNYYNGNIKNEHLNNYDLNNYDLNNYDLDDYHIYNNDIYNNDIYNNHIDNIHLDNNHLDNHKKDKPFIITSASSPSLPCFNISDDQFFRCENDIIKLLFDETLFNNLTITLMEFYFAIYIIQFIESKKLSILINLFCEKKKFLSKERQFLKILMSRKHIIQKIIDKNNLSTHMNEYIEYNYYLEYNKKLKKQREKLLNLIINKKGQIRTLKSIKNLQLMEENMVQGKNNINTHFVKTLKKGFIQVLLKHGMNSKGIQNGFYNNKYILSAQKNSAFFSTEKSQDLSSLSKEQIEEKILTVLKKYLPPDVEIKYDEELEKYNTKDNRAWDFLDTVEFLIDIESEFNITIPDETADNIKTVQEVIDYIIQLNIKKT</sequence>
<dbReference type="Pfam" id="PF14573">
    <property type="entry name" value="PP-binding_2"/>
    <property type="match status" value="1"/>
</dbReference>
<gene>
    <name evidence="4" type="ORF">C923_03805</name>
</gene>
<evidence type="ECO:0000259" key="3">
    <source>
        <dbReference type="PROSITE" id="PS50075"/>
    </source>
</evidence>
<dbReference type="Gene3D" id="1.10.1200.10">
    <property type="entry name" value="ACP-like"/>
    <property type="match status" value="1"/>
</dbReference>
<feature type="transmembrane region" description="Helical" evidence="2">
    <location>
        <begin position="2361"/>
        <end position="2382"/>
    </location>
</feature>
<feature type="transmembrane region" description="Helical" evidence="2">
    <location>
        <begin position="2889"/>
        <end position="2920"/>
    </location>
</feature>
<dbReference type="GO" id="GO:0005615">
    <property type="term" value="C:extracellular space"/>
    <property type="evidence" value="ECO:0007669"/>
    <property type="project" value="TreeGrafter"/>
</dbReference>
<dbReference type="EMBL" id="KE124643">
    <property type="protein sequence ID" value="EWC75527.1"/>
    <property type="molecule type" value="Genomic_DNA"/>
</dbReference>
<dbReference type="InterPro" id="IPR056048">
    <property type="entry name" value="CRMPA/B-like_DUF7631"/>
</dbReference>
<dbReference type="PANTHER" id="PTHR24046:SF5">
    <property type="entry name" value="EGF-LIKE DOMAIN-CONTAINING PROTEIN"/>
    <property type="match status" value="1"/>
</dbReference>
<dbReference type="InterPro" id="IPR009030">
    <property type="entry name" value="Growth_fac_rcpt_cys_sf"/>
</dbReference>
<evidence type="ECO:0000256" key="1">
    <source>
        <dbReference type="SAM" id="MobiDB-lite"/>
    </source>
</evidence>
<feature type="region of interest" description="Disordered" evidence="1">
    <location>
        <begin position="2013"/>
        <end position="2039"/>
    </location>
</feature>
<dbReference type="Proteomes" id="UP000030697">
    <property type="component" value="Unassembled WGS sequence"/>
</dbReference>
<evidence type="ECO:0000313" key="5">
    <source>
        <dbReference type="Proteomes" id="UP000030697"/>
    </source>
</evidence>
<feature type="transmembrane region" description="Helical" evidence="2">
    <location>
        <begin position="2454"/>
        <end position="2474"/>
    </location>
</feature>
<feature type="transmembrane region" description="Helical" evidence="2">
    <location>
        <begin position="2849"/>
        <end position="2869"/>
    </location>
</feature>
<keyword evidence="2" id="KW-0472">Membrane</keyword>
<feature type="transmembrane region" description="Helical" evidence="2">
    <location>
        <begin position="2714"/>
        <end position="2735"/>
    </location>
</feature>
<keyword evidence="2" id="KW-1133">Transmembrane helix</keyword>
<dbReference type="CDD" id="cd00185">
    <property type="entry name" value="TNFRSF"/>
    <property type="match status" value="1"/>
</dbReference>
<feature type="transmembrane region" description="Helical" evidence="2">
    <location>
        <begin position="2334"/>
        <end position="2354"/>
    </location>
</feature>
<feature type="domain" description="Carrier" evidence="3">
    <location>
        <begin position="3616"/>
        <end position="3698"/>
    </location>
</feature>
<dbReference type="OrthoDB" id="410989at2759"/>
<feature type="transmembrane region" description="Helical" evidence="2">
    <location>
        <begin position="2819"/>
        <end position="2837"/>
    </location>
</feature>
<proteinExistence type="predicted"/>
<dbReference type="Pfam" id="PF07699">
    <property type="entry name" value="Ephrin_rec_like"/>
    <property type="match status" value="2"/>
</dbReference>
<reference evidence="4 5" key="1">
    <citation type="submission" date="2013-02" db="EMBL/GenBank/DDBJ databases">
        <title>The Genome Sequence of Plasmodium falciparum UGT5.1.</title>
        <authorList>
            <consortium name="The Broad Institute Genome Sequencing Platform"/>
            <consortium name="The Broad Institute Genome Sequencing Center for Infectious Disease"/>
            <person name="Neafsey D."/>
            <person name="Cheeseman I."/>
            <person name="Volkman S."/>
            <person name="Adams J."/>
            <person name="Walker B."/>
            <person name="Young S.K."/>
            <person name="Zeng Q."/>
            <person name="Gargeya S."/>
            <person name="Fitzgerald M."/>
            <person name="Haas B."/>
            <person name="Abouelleil A."/>
            <person name="Alvarado L."/>
            <person name="Arachchi H.M."/>
            <person name="Berlin A.M."/>
            <person name="Chapman S.B."/>
            <person name="Dewar J."/>
            <person name="Goldberg J."/>
            <person name="Griggs A."/>
            <person name="Gujja S."/>
            <person name="Hansen M."/>
            <person name="Howarth C."/>
            <person name="Imamovic A."/>
            <person name="Larimer J."/>
            <person name="McCowan C."/>
            <person name="Murphy C."/>
            <person name="Neiman D."/>
            <person name="Pearson M."/>
            <person name="Priest M."/>
            <person name="Roberts A."/>
            <person name="Saif S."/>
            <person name="Shea T."/>
            <person name="Sisk P."/>
            <person name="Sykes S."/>
            <person name="Wortman J."/>
            <person name="Nusbaum C."/>
            <person name="Birren B."/>
        </authorList>
    </citation>
    <scope>NUCLEOTIDE SEQUENCE [LARGE SCALE GENOMIC DNA]</scope>
    <source>
        <strain evidence="4 5">UGT5.1</strain>
    </source>
</reference>
<keyword evidence="2" id="KW-0812">Transmembrane</keyword>
<dbReference type="PANTHER" id="PTHR24046">
    <property type="entry name" value="SIGNAL PEPTIDE, CUB AND EGF-LIKE DOMAIN-CONTAINING"/>
    <property type="match status" value="1"/>
</dbReference>
<dbReference type="SUPFAM" id="SSF47336">
    <property type="entry name" value="ACP-like"/>
    <property type="match status" value="1"/>
</dbReference>
<feature type="transmembrane region" description="Helical" evidence="2">
    <location>
        <begin position="2394"/>
        <end position="2413"/>
    </location>
</feature>
<evidence type="ECO:0000313" key="4">
    <source>
        <dbReference type="EMBL" id="EWC75527.1"/>
    </source>
</evidence>
<dbReference type="GO" id="GO:0007165">
    <property type="term" value="P:signal transduction"/>
    <property type="evidence" value="ECO:0007669"/>
    <property type="project" value="TreeGrafter"/>
</dbReference>
<feature type="transmembrane region" description="Helical" evidence="2">
    <location>
        <begin position="2764"/>
        <end position="2788"/>
    </location>
</feature>
<dbReference type="PROSITE" id="PS50075">
    <property type="entry name" value="CARRIER"/>
    <property type="match status" value="1"/>
</dbReference>
<accession>W7J969</accession>
<organism evidence="4 5">
    <name type="scientific">Plasmodium falciparum UGT5.1</name>
    <dbReference type="NCBI Taxonomy" id="1237627"/>
    <lineage>
        <taxon>Eukaryota</taxon>
        <taxon>Sar</taxon>
        <taxon>Alveolata</taxon>
        <taxon>Apicomplexa</taxon>
        <taxon>Aconoidasida</taxon>
        <taxon>Haemosporida</taxon>
        <taxon>Plasmodiidae</taxon>
        <taxon>Plasmodium</taxon>
        <taxon>Plasmodium (Laverania)</taxon>
    </lineage>
</organism>
<dbReference type="InterPro" id="IPR009081">
    <property type="entry name" value="PP-bd_ACP"/>
</dbReference>
<dbReference type="SUPFAM" id="SSF57184">
    <property type="entry name" value="Growth factor receptor domain"/>
    <property type="match status" value="2"/>
</dbReference>
<dbReference type="SMART" id="SM01411">
    <property type="entry name" value="Ephrin_rec_like"/>
    <property type="match status" value="8"/>
</dbReference>
<dbReference type="InterPro" id="IPR011641">
    <property type="entry name" value="Tyr-kin_ephrin_A/B_rcpt-like"/>
</dbReference>
<dbReference type="Gene3D" id="2.10.50.10">
    <property type="entry name" value="Tumor Necrosis Factor Receptor, subunit A, domain 2"/>
    <property type="match status" value="4"/>
</dbReference>